<gene>
    <name evidence="1" type="ORF">HELGO_WM17104</name>
</gene>
<dbReference type="Gene3D" id="3.40.50.150">
    <property type="entry name" value="Vaccinia Virus protein VP39"/>
    <property type="match status" value="1"/>
</dbReference>
<dbReference type="InterPro" id="IPR002903">
    <property type="entry name" value="RsmH"/>
</dbReference>
<sequence>MNNIPHIPVLLDEVLDGFSTIKEGYFVDCTLGYAGHSE</sequence>
<dbReference type="EMBL" id="CACVAP010000055">
    <property type="protein sequence ID" value="CAA6808654.1"/>
    <property type="molecule type" value="Genomic_DNA"/>
</dbReference>
<dbReference type="Pfam" id="PF01795">
    <property type="entry name" value="Methyltransf_5"/>
    <property type="match status" value="1"/>
</dbReference>
<reference evidence="1" key="1">
    <citation type="submission" date="2020-01" db="EMBL/GenBank/DDBJ databases">
        <authorList>
            <person name="Meier V. D."/>
            <person name="Meier V D."/>
        </authorList>
    </citation>
    <scope>NUCLEOTIDE SEQUENCE</scope>
    <source>
        <strain evidence="1">HLG_WM_MAG_06</strain>
    </source>
</reference>
<dbReference type="InterPro" id="IPR029063">
    <property type="entry name" value="SAM-dependent_MTases_sf"/>
</dbReference>
<accession>A0A6S6SV22</accession>
<dbReference type="GO" id="GO:0008168">
    <property type="term" value="F:methyltransferase activity"/>
    <property type="evidence" value="ECO:0007669"/>
    <property type="project" value="UniProtKB-KW"/>
</dbReference>
<protein>
    <submittedName>
        <fullName evidence="1">rRNA small subunit methyltransferase H</fullName>
    </submittedName>
</protein>
<proteinExistence type="predicted"/>
<organism evidence="1">
    <name type="scientific">uncultured Sulfurovum sp</name>
    <dbReference type="NCBI Taxonomy" id="269237"/>
    <lineage>
        <taxon>Bacteria</taxon>
        <taxon>Pseudomonadati</taxon>
        <taxon>Campylobacterota</taxon>
        <taxon>Epsilonproteobacteria</taxon>
        <taxon>Campylobacterales</taxon>
        <taxon>Sulfurovaceae</taxon>
        <taxon>Sulfurovum</taxon>
        <taxon>environmental samples</taxon>
    </lineage>
</organism>
<dbReference type="AlphaFoldDB" id="A0A6S6SV22"/>
<name>A0A6S6SV22_9BACT</name>
<feature type="non-terminal residue" evidence="1">
    <location>
        <position position="38"/>
    </location>
</feature>
<evidence type="ECO:0000313" key="1">
    <source>
        <dbReference type="EMBL" id="CAA6808654.1"/>
    </source>
</evidence>
<dbReference type="GO" id="GO:0032259">
    <property type="term" value="P:methylation"/>
    <property type="evidence" value="ECO:0007669"/>
    <property type="project" value="UniProtKB-KW"/>
</dbReference>
<keyword evidence="1" id="KW-0808">Transferase</keyword>
<keyword evidence="1" id="KW-0489">Methyltransferase</keyword>